<dbReference type="Pfam" id="PF08327">
    <property type="entry name" value="AHSA1"/>
    <property type="match status" value="1"/>
</dbReference>
<keyword evidence="4" id="KW-1185">Reference proteome</keyword>
<sequence length="143" mass="16343">MNDFKTSFTFTQTPQQVFNAVTNVRGWWSESLEGQSKQQGDEFVYRHKDIHYSKHRLTEVIPDKKVVWVTTDSSINFVDDKTEWNGTIIVFDIAENDGNTTLQFTHIGLVPQLACYEGCSGGWTYYLNSLHELITTGEGTPDK</sequence>
<dbReference type="InterPro" id="IPR013538">
    <property type="entry name" value="ASHA1/2-like_C"/>
</dbReference>
<feature type="domain" description="Activator of Hsp90 ATPase homologue 1/2-like C-terminal" evidence="2">
    <location>
        <begin position="13"/>
        <end position="134"/>
    </location>
</feature>
<dbReference type="SUPFAM" id="SSF55961">
    <property type="entry name" value="Bet v1-like"/>
    <property type="match status" value="1"/>
</dbReference>
<dbReference type="Proteomes" id="UP000270046">
    <property type="component" value="Chromosome"/>
</dbReference>
<name>A0A494VZW1_9SPHI</name>
<gene>
    <name evidence="3" type="ORF">HYN43_015975</name>
</gene>
<evidence type="ECO:0000313" key="4">
    <source>
        <dbReference type="Proteomes" id="UP000270046"/>
    </source>
</evidence>
<evidence type="ECO:0000313" key="3">
    <source>
        <dbReference type="EMBL" id="AYL96705.1"/>
    </source>
</evidence>
<protein>
    <submittedName>
        <fullName evidence="3">SRPBCC domain-containing protein</fullName>
    </submittedName>
</protein>
<comment type="similarity">
    <text evidence="1">Belongs to the AHA1 family.</text>
</comment>
<evidence type="ECO:0000256" key="1">
    <source>
        <dbReference type="ARBA" id="ARBA00006817"/>
    </source>
</evidence>
<reference evidence="3 4" key="1">
    <citation type="submission" date="2018-10" db="EMBL/GenBank/DDBJ databases">
        <title>Genome sequencing of Mucilaginibacter sp. HYN0043.</title>
        <authorList>
            <person name="Kim M."/>
            <person name="Yi H."/>
        </authorList>
    </citation>
    <scope>NUCLEOTIDE SEQUENCE [LARGE SCALE GENOMIC DNA]</scope>
    <source>
        <strain evidence="3 4">HYN0043</strain>
    </source>
</reference>
<evidence type="ECO:0000259" key="2">
    <source>
        <dbReference type="Pfam" id="PF08327"/>
    </source>
</evidence>
<dbReference type="InterPro" id="IPR023393">
    <property type="entry name" value="START-like_dom_sf"/>
</dbReference>
<dbReference type="OrthoDB" id="287565at2"/>
<dbReference type="AlphaFoldDB" id="A0A494VZW1"/>
<dbReference type="RefSeq" id="WP_119410299.1">
    <property type="nucleotide sequence ID" value="NZ_CP032869.1"/>
</dbReference>
<organism evidence="3 4">
    <name type="scientific">Mucilaginibacter celer</name>
    <dbReference type="NCBI Taxonomy" id="2305508"/>
    <lineage>
        <taxon>Bacteria</taxon>
        <taxon>Pseudomonadati</taxon>
        <taxon>Bacteroidota</taxon>
        <taxon>Sphingobacteriia</taxon>
        <taxon>Sphingobacteriales</taxon>
        <taxon>Sphingobacteriaceae</taxon>
        <taxon>Mucilaginibacter</taxon>
    </lineage>
</organism>
<accession>A0A494VZW1</accession>
<dbReference type="CDD" id="cd07814">
    <property type="entry name" value="SRPBCC_CalC_Aha1-like"/>
    <property type="match status" value="1"/>
</dbReference>
<dbReference type="KEGG" id="muh:HYN43_015975"/>
<dbReference type="Gene3D" id="3.30.530.20">
    <property type="match status" value="1"/>
</dbReference>
<dbReference type="EMBL" id="CP032869">
    <property type="protein sequence ID" value="AYL96705.1"/>
    <property type="molecule type" value="Genomic_DNA"/>
</dbReference>
<proteinExistence type="inferred from homology"/>